<gene>
    <name evidence="1" type="ORF">G2W53_034646</name>
</gene>
<protein>
    <submittedName>
        <fullName evidence="1">Uncharacterized protein</fullName>
    </submittedName>
</protein>
<dbReference type="AlphaFoldDB" id="A0A834T0Y9"/>
<reference evidence="1" key="1">
    <citation type="submission" date="2020-09" db="EMBL/GenBank/DDBJ databases">
        <title>Genome-Enabled Discovery of Anthraquinone Biosynthesis in Senna tora.</title>
        <authorList>
            <person name="Kang S.-H."/>
            <person name="Pandey R.P."/>
            <person name="Lee C.-M."/>
            <person name="Sim J.-S."/>
            <person name="Jeong J.-T."/>
            <person name="Choi B.-S."/>
            <person name="Jung M."/>
            <person name="Ginzburg D."/>
            <person name="Zhao K."/>
            <person name="Won S.Y."/>
            <person name="Oh T.-J."/>
            <person name="Yu Y."/>
            <person name="Kim N.-H."/>
            <person name="Lee O.R."/>
            <person name="Lee T.-H."/>
            <person name="Bashyal P."/>
            <person name="Kim T.-S."/>
            <person name="Lee W.-H."/>
            <person name="Kawkins C."/>
            <person name="Kim C.-K."/>
            <person name="Kim J.S."/>
            <person name="Ahn B.O."/>
            <person name="Rhee S.Y."/>
            <person name="Sohng J.K."/>
        </authorList>
    </citation>
    <scope>NUCLEOTIDE SEQUENCE</scope>
    <source>
        <tissue evidence="1">Leaf</tissue>
    </source>
</reference>
<evidence type="ECO:0000313" key="1">
    <source>
        <dbReference type="EMBL" id="KAF7813670.1"/>
    </source>
</evidence>
<keyword evidence="2" id="KW-1185">Reference proteome</keyword>
<comment type="caution">
    <text evidence="1">The sequence shown here is derived from an EMBL/GenBank/DDBJ whole genome shotgun (WGS) entry which is preliminary data.</text>
</comment>
<organism evidence="1 2">
    <name type="scientific">Senna tora</name>
    <dbReference type="NCBI Taxonomy" id="362788"/>
    <lineage>
        <taxon>Eukaryota</taxon>
        <taxon>Viridiplantae</taxon>
        <taxon>Streptophyta</taxon>
        <taxon>Embryophyta</taxon>
        <taxon>Tracheophyta</taxon>
        <taxon>Spermatophyta</taxon>
        <taxon>Magnoliopsida</taxon>
        <taxon>eudicotyledons</taxon>
        <taxon>Gunneridae</taxon>
        <taxon>Pentapetalae</taxon>
        <taxon>rosids</taxon>
        <taxon>fabids</taxon>
        <taxon>Fabales</taxon>
        <taxon>Fabaceae</taxon>
        <taxon>Caesalpinioideae</taxon>
        <taxon>Cassia clade</taxon>
        <taxon>Senna</taxon>
    </lineage>
</organism>
<evidence type="ECO:0000313" key="2">
    <source>
        <dbReference type="Proteomes" id="UP000634136"/>
    </source>
</evidence>
<dbReference type="EMBL" id="JAAIUW010000010">
    <property type="protein sequence ID" value="KAF7813670.1"/>
    <property type="molecule type" value="Genomic_DNA"/>
</dbReference>
<proteinExistence type="predicted"/>
<sequence>MPRPLPLAPATAGHPSPPLLTLAIMMCGLAIPTTSRQVTPRPLNRTDSLLRISTVASSVASQPFASCIIFI</sequence>
<dbReference type="Proteomes" id="UP000634136">
    <property type="component" value="Unassembled WGS sequence"/>
</dbReference>
<name>A0A834T0Y9_9FABA</name>
<accession>A0A834T0Y9</accession>